<gene>
    <name evidence="2" type="ORF">DBV15_03982</name>
</gene>
<name>A0A4S2L4N2_9HYME</name>
<sequence length="143" mass="15595">MTIGEYGYALETAAHSTFTQWHLFDLGAKRAASPKGVKEREGERPSVGPDTIENDTRGDFSSRKLPPVLCGISSPVFTYELPTGKRKLAGPFRVVQWNYLTHPSVARGERRTKGWGSLLEAVGREIGGLTGTATVAVTTFVDR</sequence>
<dbReference type="EMBL" id="QBLH01000137">
    <property type="protein sequence ID" value="TGZ57621.1"/>
    <property type="molecule type" value="Genomic_DNA"/>
</dbReference>
<dbReference type="Proteomes" id="UP000310200">
    <property type="component" value="Unassembled WGS sequence"/>
</dbReference>
<protein>
    <submittedName>
        <fullName evidence="2">Uncharacterized protein</fullName>
    </submittedName>
</protein>
<keyword evidence="3" id="KW-1185">Reference proteome</keyword>
<evidence type="ECO:0000313" key="2">
    <source>
        <dbReference type="EMBL" id="TGZ57621.1"/>
    </source>
</evidence>
<comment type="caution">
    <text evidence="2">The sequence shown here is derived from an EMBL/GenBank/DDBJ whole genome shotgun (WGS) entry which is preliminary data.</text>
</comment>
<evidence type="ECO:0000313" key="3">
    <source>
        <dbReference type="Proteomes" id="UP000310200"/>
    </source>
</evidence>
<dbReference type="AlphaFoldDB" id="A0A4S2L4N2"/>
<proteinExistence type="predicted"/>
<feature type="region of interest" description="Disordered" evidence="1">
    <location>
        <begin position="32"/>
        <end position="61"/>
    </location>
</feature>
<organism evidence="2 3">
    <name type="scientific">Temnothorax longispinosus</name>
    <dbReference type="NCBI Taxonomy" id="300112"/>
    <lineage>
        <taxon>Eukaryota</taxon>
        <taxon>Metazoa</taxon>
        <taxon>Ecdysozoa</taxon>
        <taxon>Arthropoda</taxon>
        <taxon>Hexapoda</taxon>
        <taxon>Insecta</taxon>
        <taxon>Pterygota</taxon>
        <taxon>Neoptera</taxon>
        <taxon>Endopterygota</taxon>
        <taxon>Hymenoptera</taxon>
        <taxon>Apocrita</taxon>
        <taxon>Aculeata</taxon>
        <taxon>Formicoidea</taxon>
        <taxon>Formicidae</taxon>
        <taxon>Myrmicinae</taxon>
        <taxon>Temnothorax</taxon>
    </lineage>
</organism>
<accession>A0A4S2L4N2</accession>
<evidence type="ECO:0000256" key="1">
    <source>
        <dbReference type="SAM" id="MobiDB-lite"/>
    </source>
</evidence>
<reference evidence="2 3" key="1">
    <citation type="journal article" date="2019" name="Philos. Trans. R. Soc. Lond., B, Biol. Sci.">
        <title>Ant behaviour and brain gene expression of defending hosts depend on the ecological success of the intruding social parasite.</title>
        <authorList>
            <person name="Kaur R."/>
            <person name="Stoldt M."/>
            <person name="Jongepier E."/>
            <person name="Feldmeyer B."/>
            <person name="Menzel F."/>
            <person name="Bornberg-Bauer E."/>
            <person name="Foitzik S."/>
        </authorList>
    </citation>
    <scope>NUCLEOTIDE SEQUENCE [LARGE SCALE GENOMIC DNA]</scope>
    <source>
        <tissue evidence="2">Whole body</tissue>
    </source>
</reference>